<dbReference type="GO" id="GO:0006508">
    <property type="term" value="P:proteolysis"/>
    <property type="evidence" value="ECO:0007669"/>
    <property type="project" value="InterPro"/>
</dbReference>
<feature type="transmembrane region" description="Helical" evidence="2">
    <location>
        <begin position="90"/>
        <end position="109"/>
    </location>
</feature>
<evidence type="ECO:0000256" key="1">
    <source>
        <dbReference type="PIRSR" id="PIRSR018571-1"/>
    </source>
</evidence>
<proteinExistence type="predicted"/>
<feature type="transmembrane region" description="Helical" evidence="2">
    <location>
        <begin position="58"/>
        <end position="78"/>
    </location>
</feature>
<keyword evidence="2" id="KW-0472">Membrane</keyword>
<dbReference type="Pfam" id="PF03419">
    <property type="entry name" value="Peptidase_U4"/>
    <property type="match status" value="1"/>
</dbReference>
<dbReference type="AlphaFoldDB" id="A0A7X3IM69"/>
<evidence type="ECO:0000313" key="3">
    <source>
        <dbReference type="EMBL" id="MWV45225.1"/>
    </source>
</evidence>
<feature type="transmembrane region" description="Helical" evidence="2">
    <location>
        <begin position="6"/>
        <end position="26"/>
    </location>
</feature>
<name>A0A7X3IM69_9BACL</name>
<dbReference type="GO" id="GO:0030436">
    <property type="term" value="P:asexual sporulation"/>
    <property type="evidence" value="ECO:0007669"/>
    <property type="project" value="InterPro"/>
</dbReference>
<comment type="caution">
    <text evidence="3">The sequence shown here is derived from an EMBL/GenBank/DDBJ whole genome shotgun (WGS) entry which is preliminary data.</text>
</comment>
<feature type="transmembrane region" description="Helical" evidence="2">
    <location>
        <begin position="33"/>
        <end position="52"/>
    </location>
</feature>
<evidence type="ECO:0000256" key="2">
    <source>
        <dbReference type="SAM" id="Phobius"/>
    </source>
</evidence>
<dbReference type="PIRSF" id="PIRSF018571">
    <property type="entry name" value="SpoIIGA"/>
    <property type="match status" value="1"/>
</dbReference>
<dbReference type="InterPro" id="IPR005081">
    <property type="entry name" value="SpoIIGA"/>
</dbReference>
<keyword evidence="2" id="KW-1133">Transmembrane helix</keyword>
<dbReference type="EMBL" id="WUBI01000002">
    <property type="protein sequence ID" value="MWV45225.1"/>
    <property type="molecule type" value="Genomic_DNA"/>
</dbReference>
<dbReference type="GO" id="GO:0004190">
    <property type="term" value="F:aspartic-type endopeptidase activity"/>
    <property type="evidence" value="ECO:0007669"/>
    <property type="project" value="InterPro"/>
</dbReference>
<accession>A0A7X3IM69</accession>
<keyword evidence="4" id="KW-1185">Reference proteome</keyword>
<dbReference type="Proteomes" id="UP000460318">
    <property type="component" value="Unassembled WGS sequence"/>
</dbReference>
<feature type="transmembrane region" description="Helical" evidence="2">
    <location>
        <begin position="133"/>
        <end position="153"/>
    </location>
</feature>
<protein>
    <submittedName>
        <fullName evidence="3">Sigma-E processing peptidase SpoIIGA</fullName>
    </submittedName>
</protein>
<reference evidence="3 4" key="1">
    <citation type="submission" date="2019-12" db="EMBL/GenBank/DDBJ databases">
        <title>Paenibacillus sp. nov., an endophytic bacterium isolated from the stem of Dendrobium.</title>
        <authorList>
            <person name="Zhao R."/>
        </authorList>
    </citation>
    <scope>NUCLEOTIDE SEQUENCE [LARGE SCALE GENOMIC DNA]</scope>
    <source>
        <strain evidence="3 4">HJL G12</strain>
    </source>
</reference>
<evidence type="ECO:0000313" key="4">
    <source>
        <dbReference type="Proteomes" id="UP000460318"/>
    </source>
</evidence>
<dbReference type="NCBIfam" id="TIGR02854">
    <property type="entry name" value="spore_II_GA"/>
    <property type="match status" value="1"/>
</dbReference>
<organism evidence="3 4">
    <name type="scientific">Paenibacillus dendrobii</name>
    <dbReference type="NCBI Taxonomy" id="2691084"/>
    <lineage>
        <taxon>Bacteria</taxon>
        <taxon>Bacillati</taxon>
        <taxon>Bacillota</taxon>
        <taxon>Bacilli</taxon>
        <taxon>Bacillales</taxon>
        <taxon>Paenibacillaceae</taxon>
        <taxon>Paenibacillus</taxon>
    </lineage>
</organism>
<feature type="active site" evidence="1">
    <location>
        <position position="185"/>
    </location>
</feature>
<keyword evidence="2" id="KW-0812">Transmembrane</keyword>
<gene>
    <name evidence="3" type="primary">spoIIGA</name>
    <name evidence="3" type="ORF">GRF59_16510</name>
</gene>
<dbReference type="RefSeq" id="WP_160499125.1">
    <property type="nucleotide sequence ID" value="NZ_WUBI01000002.1"/>
</dbReference>
<sequence length="325" mass="36685">MVVYIDLIFITNLLIDGALLWLTAWIRKQRLRWWRITVSAAVGALYVVMMFLPELSFMYTFIVKFALSLLMLWIAFGFGSLQNYIRNMGAFYMINFAAAGGIIGIHYLLQNTGEIFNGIWYTASGGLSFELKIGFWFTFIMCFVVLLWFKFVYSTRRKLESRQEYMGEVDVEIAGYHISCTGLLDTGNQLSDPLTRTPVMVMEASLWTEKLPATWLERLSEGEPDKLVLELDETDFEWRDRLRLVPYRGVNRGSAFMLAIKPDAVEIRIGDQTSRAVKVLIGLDGGKLCGDGSYQAIIHPDLVQEPGSVTTSVKASVAPSSTISS</sequence>